<dbReference type="PANTHER" id="PTHR37299">
    <property type="entry name" value="TRANSCRIPTIONAL REGULATOR-RELATED"/>
    <property type="match status" value="1"/>
</dbReference>
<organism evidence="2 3">
    <name type="scientific">Azospirillum doebereinerae</name>
    <dbReference type="NCBI Taxonomy" id="92933"/>
    <lineage>
        <taxon>Bacteria</taxon>
        <taxon>Pseudomonadati</taxon>
        <taxon>Pseudomonadota</taxon>
        <taxon>Alphaproteobacteria</taxon>
        <taxon>Rhodospirillales</taxon>
        <taxon>Azospirillaceae</taxon>
        <taxon>Azospirillum</taxon>
    </lineage>
</organism>
<dbReference type="Gene3D" id="2.40.50.1020">
    <property type="entry name" value="LytTr DNA-binding domain"/>
    <property type="match status" value="1"/>
</dbReference>
<feature type="domain" description="HTH LytTR-type" evidence="1">
    <location>
        <begin position="3"/>
        <end position="105"/>
    </location>
</feature>
<dbReference type="InterPro" id="IPR046947">
    <property type="entry name" value="LytR-like"/>
</dbReference>
<dbReference type="RefSeq" id="WP_127003678.1">
    <property type="nucleotide sequence ID" value="NZ_JBNPXW010000021.1"/>
</dbReference>
<dbReference type="Pfam" id="PF04397">
    <property type="entry name" value="LytTR"/>
    <property type="match status" value="1"/>
</dbReference>
<proteinExistence type="predicted"/>
<dbReference type="GO" id="GO:0003677">
    <property type="term" value="F:DNA binding"/>
    <property type="evidence" value="ECO:0007669"/>
    <property type="project" value="InterPro"/>
</dbReference>
<protein>
    <submittedName>
        <fullName evidence="2">LytTR family transcriptional regulator</fullName>
    </submittedName>
</protein>
<accession>A0A433J1G9</accession>
<dbReference type="EMBL" id="RZIJ01000030">
    <property type="protein sequence ID" value="RUQ64040.1"/>
    <property type="molecule type" value="Genomic_DNA"/>
</dbReference>
<dbReference type="PROSITE" id="PS50930">
    <property type="entry name" value="HTH_LYTTR"/>
    <property type="match status" value="1"/>
</dbReference>
<sequence length="105" mass="11924">MKLPLLRGKATVLIDIADVVCLTAQGHYSQATTSSATSLCPLTLAELERRIGLRLFMRVHRKHLVNLRHVDRVDGRWGLHLSGEQKLRIPIGREKVKIVRRLRAV</sequence>
<dbReference type="Proteomes" id="UP000280346">
    <property type="component" value="Unassembled WGS sequence"/>
</dbReference>
<dbReference type="InterPro" id="IPR007492">
    <property type="entry name" value="LytTR_DNA-bd_dom"/>
</dbReference>
<evidence type="ECO:0000259" key="1">
    <source>
        <dbReference type="PROSITE" id="PS50930"/>
    </source>
</evidence>
<gene>
    <name evidence="2" type="ORF">EJ913_26695</name>
</gene>
<dbReference type="OrthoDB" id="9781059at2"/>
<name>A0A433J1G9_9PROT</name>
<dbReference type="AlphaFoldDB" id="A0A433J1G9"/>
<evidence type="ECO:0000313" key="2">
    <source>
        <dbReference type="EMBL" id="RUQ64040.1"/>
    </source>
</evidence>
<keyword evidence="3" id="KW-1185">Reference proteome</keyword>
<comment type="caution">
    <text evidence="2">The sequence shown here is derived from an EMBL/GenBank/DDBJ whole genome shotgun (WGS) entry which is preliminary data.</text>
</comment>
<dbReference type="SMART" id="SM00850">
    <property type="entry name" value="LytTR"/>
    <property type="match status" value="1"/>
</dbReference>
<evidence type="ECO:0000313" key="3">
    <source>
        <dbReference type="Proteomes" id="UP000280346"/>
    </source>
</evidence>
<dbReference type="GO" id="GO:0000156">
    <property type="term" value="F:phosphorelay response regulator activity"/>
    <property type="evidence" value="ECO:0007669"/>
    <property type="project" value="InterPro"/>
</dbReference>
<dbReference type="PANTHER" id="PTHR37299:SF1">
    <property type="entry name" value="STAGE 0 SPORULATION PROTEIN A HOMOLOG"/>
    <property type="match status" value="1"/>
</dbReference>
<reference evidence="2 3" key="1">
    <citation type="submission" date="2018-12" db="EMBL/GenBank/DDBJ databases">
        <authorList>
            <person name="Yang Y."/>
        </authorList>
    </citation>
    <scope>NUCLEOTIDE SEQUENCE [LARGE SCALE GENOMIC DNA]</scope>
    <source>
        <strain evidence="2 3">GSF71</strain>
    </source>
</reference>